<reference evidence="2 3" key="1">
    <citation type="submission" date="2019-05" db="EMBL/GenBank/DDBJ databases">
        <title>Burkholderia sp. DHOD12, isolated from subtropical forest soil.</title>
        <authorList>
            <person name="Gao Z.-H."/>
            <person name="Qiu L.-H."/>
        </authorList>
    </citation>
    <scope>NUCLEOTIDE SEQUENCE [LARGE SCALE GENOMIC DNA]</scope>
    <source>
        <strain evidence="2 3">DHOD12</strain>
    </source>
</reference>
<sequence length="277" mass="31392">MLLGIAFIALVIAINWMAFSARKRRREELEATRITWASEDTIRTFYAKKSRLTVVTCLAAFLFIVACGLIGLSAVNWTSHPLLATLAFAPFSLAALIGATVAGRNARRILRFGSGLPWAIPALQLDDDCLRYFDLFEVPWDDITDTREIEVAMNRNGPRAYLLLFVRRSAVDYVRDGKLNRLEVRWAASMRRPHVQGQWPPMPSGSFIVVDVDYLDKAYAPRLRVWVERLRMSARDRRPENADANGDGRYVAFVSTDESSVTRLQSTDTSFKGRPFQ</sequence>
<dbReference type="Proteomes" id="UP000298656">
    <property type="component" value="Chromosome 2"/>
</dbReference>
<gene>
    <name evidence="2" type="ORF">FAZ95_23660</name>
</gene>
<feature type="transmembrane region" description="Helical" evidence="1">
    <location>
        <begin position="52"/>
        <end position="75"/>
    </location>
</feature>
<keyword evidence="3" id="KW-1185">Reference proteome</keyword>
<proteinExistence type="predicted"/>
<organism evidence="2 3">
    <name type="scientific">Trinickia violacea</name>
    <dbReference type="NCBI Taxonomy" id="2571746"/>
    <lineage>
        <taxon>Bacteria</taxon>
        <taxon>Pseudomonadati</taxon>
        <taxon>Pseudomonadota</taxon>
        <taxon>Betaproteobacteria</taxon>
        <taxon>Burkholderiales</taxon>
        <taxon>Burkholderiaceae</taxon>
        <taxon>Trinickia</taxon>
    </lineage>
</organism>
<name>A0A4P8IY87_9BURK</name>
<keyword evidence="1" id="KW-0812">Transmembrane</keyword>
<accession>A0A4P8IY87</accession>
<keyword evidence="1" id="KW-0472">Membrane</keyword>
<evidence type="ECO:0000313" key="3">
    <source>
        <dbReference type="Proteomes" id="UP000298656"/>
    </source>
</evidence>
<dbReference type="RefSeq" id="WP_137334957.1">
    <property type="nucleotide sequence ID" value="NZ_CP040078.1"/>
</dbReference>
<evidence type="ECO:0000256" key="1">
    <source>
        <dbReference type="SAM" id="Phobius"/>
    </source>
</evidence>
<dbReference type="EMBL" id="CP040078">
    <property type="protein sequence ID" value="QCP52184.1"/>
    <property type="molecule type" value="Genomic_DNA"/>
</dbReference>
<feature type="transmembrane region" description="Helical" evidence="1">
    <location>
        <begin position="81"/>
        <end position="102"/>
    </location>
</feature>
<dbReference type="OrthoDB" id="9834075at2"/>
<dbReference type="KEGG" id="tvl:FAZ95_23660"/>
<evidence type="ECO:0000313" key="2">
    <source>
        <dbReference type="EMBL" id="QCP52184.1"/>
    </source>
</evidence>
<keyword evidence="1" id="KW-1133">Transmembrane helix</keyword>
<dbReference type="AlphaFoldDB" id="A0A4P8IY87"/>
<feature type="transmembrane region" description="Helical" evidence="1">
    <location>
        <begin position="6"/>
        <end position="21"/>
    </location>
</feature>
<protein>
    <submittedName>
        <fullName evidence="2">Uncharacterized protein</fullName>
    </submittedName>
</protein>